<keyword evidence="2" id="KW-0456">Lyase</keyword>
<dbReference type="PANTHER" id="PTHR36566">
    <property type="entry name" value="NICKEL INSERTION PROTEIN-RELATED"/>
    <property type="match status" value="1"/>
</dbReference>
<comment type="function">
    <text evidence="2">Involved in the biosynthesis of a nickel-pincer cofactor ((SCS)Ni(II) pincer complex). Binds Ni(2+), and functions in nickel delivery to pyridinium-3,5-bisthiocarboxylic acid mononucleotide (P2TMN), to form the mature cofactor. Is thus probably required for the activation of nickel-pincer cofactor-dependent enzymes.</text>
</comment>
<name>A0A6N2XZ66_9FIRM</name>
<comment type="catalytic activity">
    <reaction evidence="2">
        <text>Ni(II)-pyridinium-3,5-bisthiocarboxylate mononucleotide = pyridinium-3,5-bisthiocarboxylate mononucleotide + Ni(2+)</text>
        <dbReference type="Rhea" id="RHEA:54784"/>
        <dbReference type="ChEBI" id="CHEBI:49786"/>
        <dbReference type="ChEBI" id="CHEBI:137372"/>
        <dbReference type="ChEBI" id="CHEBI:137373"/>
        <dbReference type="EC" id="4.99.1.12"/>
    </reaction>
</comment>
<feature type="region of interest" description="Disordered" evidence="3">
    <location>
        <begin position="69"/>
        <end position="93"/>
    </location>
</feature>
<protein>
    <recommendedName>
        <fullName evidence="2">Pyridinium-3,5-bisthiocarboxylic acid mononucleotide nickel insertion protein</fullName>
        <shortName evidence="2">P2TMN nickel insertion protein</shortName>
        <ecNumber evidence="2">4.99.1.12</ecNumber>
    </recommendedName>
    <alternativeName>
        <fullName evidence="2">Nickel-pincer cofactor biosynthesis protein LarC</fullName>
    </alternativeName>
</protein>
<dbReference type="InterPro" id="IPR002822">
    <property type="entry name" value="Ni_insertion"/>
</dbReference>
<dbReference type="PANTHER" id="PTHR36566:SF1">
    <property type="entry name" value="PYRIDINIUM-3,5-BISTHIOCARBOXYLIC ACID MONONUCLEOTIDE NICKEL INSERTION PROTEIN"/>
    <property type="match status" value="1"/>
</dbReference>
<dbReference type="GO" id="GO:0016829">
    <property type="term" value="F:lyase activity"/>
    <property type="evidence" value="ECO:0007669"/>
    <property type="project" value="UniProtKB-UniRule"/>
</dbReference>
<accession>A0A6N2XZ66</accession>
<comment type="similarity">
    <text evidence="2">Belongs to the LarC family.</text>
</comment>
<evidence type="ECO:0000256" key="1">
    <source>
        <dbReference type="ARBA" id="ARBA00022596"/>
    </source>
</evidence>
<dbReference type="GO" id="GO:0051604">
    <property type="term" value="P:protein maturation"/>
    <property type="evidence" value="ECO:0007669"/>
    <property type="project" value="UniProtKB-UniRule"/>
</dbReference>
<evidence type="ECO:0000256" key="2">
    <source>
        <dbReference type="HAMAP-Rule" id="MF_01074"/>
    </source>
</evidence>
<reference evidence="4" key="1">
    <citation type="submission" date="2019-11" db="EMBL/GenBank/DDBJ databases">
        <authorList>
            <person name="Feng L."/>
        </authorList>
    </citation>
    <scope>NUCLEOTIDE SEQUENCE</scope>
    <source>
        <strain evidence="4">CramosumLFYP8</strain>
    </source>
</reference>
<organism evidence="4">
    <name type="scientific">Thomasclavelia ramosa</name>
    <dbReference type="NCBI Taxonomy" id="1547"/>
    <lineage>
        <taxon>Bacteria</taxon>
        <taxon>Bacillati</taxon>
        <taxon>Bacillota</taxon>
        <taxon>Erysipelotrichia</taxon>
        <taxon>Erysipelotrichales</taxon>
        <taxon>Coprobacillaceae</taxon>
        <taxon>Thomasclavelia</taxon>
    </lineage>
</organism>
<dbReference type="Pfam" id="PF01969">
    <property type="entry name" value="Ni_insertion"/>
    <property type="match status" value="1"/>
</dbReference>
<dbReference type="NCBIfam" id="TIGR00299">
    <property type="entry name" value="nickel pincer cofactor biosynthesis protein LarC"/>
    <property type="match status" value="1"/>
</dbReference>
<dbReference type="EC" id="4.99.1.12" evidence="2"/>
<dbReference type="Gene3D" id="3.30.70.1380">
    <property type="entry name" value="Transcriptional regulatory protein pf0864 domain like"/>
    <property type="match status" value="1"/>
</dbReference>
<dbReference type="EMBL" id="CACRTL010000008">
    <property type="protein sequence ID" value="VYT59769.1"/>
    <property type="molecule type" value="Genomic_DNA"/>
</dbReference>
<dbReference type="GO" id="GO:0016151">
    <property type="term" value="F:nickel cation binding"/>
    <property type="evidence" value="ECO:0007669"/>
    <property type="project" value="UniProtKB-UniRule"/>
</dbReference>
<evidence type="ECO:0000313" key="4">
    <source>
        <dbReference type="EMBL" id="VYT59769.1"/>
    </source>
</evidence>
<sequence>MKVLYFDCSSGISGNMTLGALMELIDEPDYLQKELAKLNIDGYHLHVTKTKKNGITGTYVDVHLEEHPHHHDHEHHHHEHHHHEHHHHEHHHHVHRNLFDVNKIIDDSGINERAKALAKRIFLRVALAESKVHNEELANVHFHEVGAIDSIVDIIGTAILITKIAPDKIYSSIVNDGHGFIECAHGTISVPVPATSEIFAASNVVARQIDIDTELVTPTGAAIIAELSSSFQPMPPMNVQKIGWGCGTKELNIPNVLKVSLGTIDKTNDEIIVMETNIDDCSSEILAYTAEKLFENGALDVFFTPIYMKKNRPAYRLSTACKEDKLELLQNIIFRETTTIGIRYRREERKILARKAIELDTPYGKIAAKEVTNNDETYVYPEYESIKRLAKEHDLAVKEIYKLIK</sequence>
<proteinExistence type="inferred from homology"/>
<gene>
    <name evidence="2" type="primary">larC</name>
    <name evidence="4" type="ORF">CRLFYP8_01282</name>
</gene>
<feature type="compositionally biased region" description="Basic residues" evidence="3">
    <location>
        <begin position="72"/>
        <end position="93"/>
    </location>
</feature>
<dbReference type="RefSeq" id="WP_029480829.1">
    <property type="nucleotide sequence ID" value="NZ_CACRTL010000008.1"/>
</dbReference>
<dbReference type="HAMAP" id="MF_01074">
    <property type="entry name" value="LarC"/>
    <property type="match status" value="1"/>
</dbReference>
<evidence type="ECO:0000256" key="3">
    <source>
        <dbReference type="SAM" id="MobiDB-lite"/>
    </source>
</evidence>
<keyword evidence="1 2" id="KW-0533">Nickel</keyword>
<dbReference type="AlphaFoldDB" id="A0A6N2XZ66"/>